<proteinExistence type="predicted"/>
<protein>
    <submittedName>
        <fullName evidence="1">Uncharacterized protein</fullName>
    </submittedName>
</protein>
<accession>A0A917F7P7</accession>
<reference evidence="1" key="2">
    <citation type="submission" date="2020-09" db="EMBL/GenBank/DDBJ databases">
        <authorList>
            <person name="Sun Q."/>
            <person name="Sedlacek I."/>
        </authorList>
    </citation>
    <scope>NUCLEOTIDE SEQUENCE</scope>
    <source>
        <strain evidence="1">CCM 7897</strain>
    </source>
</reference>
<evidence type="ECO:0000313" key="2">
    <source>
        <dbReference type="Proteomes" id="UP000606044"/>
    </source>
</evidence>
<name>A0A917F7P7_9HYPH</name>
<reference evidence="1" key="1">
    <citation type="journal article" date="2014" name="Int. J. Syst. Evol. Microbiol.">
        <title>Complete genome sequence of Corynebacterium casei LMG S-19264T (=DSM 44701T), isolated from a smear-ripened cheese.</title>
        <authorList>
            <consortium name="US DOE Joint Genome Institute (JGI-PGF)"/>
            <person name="Walter F."/>
            <person name="Albersmeier A."/>
            <person name="Kalinowski J."/>
            <person name="Ruckert C."/>
        </authorList>
    </citation>
    <scope>NUCLEOTIDE SEQUENCE</scope>
    <source>
        <strain evidence="1">CCM 7897</strain>
    </source>
</reference>
<dbReference type="AlphaFoldDB" id="A0A917F7P7"/>
<sequence>MSHIFERMARAAHLAAQERYPLLEPWDKLSPERRAYQRHCAAYALGALTRDDLTALMADGSSGAVLPPQPSEWVLAELQEAALNDDGSRRQALRRYRSLVATATAPRDDRSRDMGT</sequence>
<dbReference type="Proteomes" id="UP000606044">
    <property type="component" value="Unassembled WGS sequence"/>
</dbReference>
<evidence type="ECO:0000313" key="1">
    <source>
        <dbReference type="EMBL" id="GGF51637.1"/>
    </source>
</evidence>
<comment type="caution">
    <text evidence="1">The sequence shown here is derived from an EMBL/GenBank/DDBJ whole genome shotgun (WGS) entry which is preliminary data.</text>
</comment>
<organism evidence="1 2">
    <name type="scientific">Azorhizobium oxalatiphilum</name>
    <dbReference type="NCBI Taxonomy" id="980631"/>
    <lineage>
        <taxon>Bacteria</taxon>
        <taxon>Pseudomonadati</taxon>
        <taxon>Pseudomonadota</taxon>
        <taxon>Alphaproteobacteria</taxon>
        <taxon>Hyphomicrobiales</taxon>
        <taxon>Xanthobacteraceae</taxon>
        <taxon>Azorhizobium</taxon>
    </lineage>
</organism>
<dbReference type="EMBL" id="BMCT01000001">
    <property type="protein sequence ID" value="GGF51637.1"/>
    <property type="molecule type" value="Genomic_DNA"/>
</dbReference>
<keyword evidence="2" id="KW-1185">Reference proteome</keyword>
<dbReference type="RefSeq" id="WP_188575752.1">
    <property type="nucleotide sequence ID" value="NZ_BMCT01000001.1"/>
</dbReference>
<gene>
    <name evidence="1" type="ORF">GCM10007301_08890</name>
</gene>